<reference evidence="1 2" key="1">
    <citation type="journal article" date="2016" name="Sci. Rep.">
        <title>The Dendrobium catenatum Lindl. genome sequence provides insights into polysaccharide synthase, floral development and adaptive evolution.</title>
        <authorList>
            <person name="Zhang G.Q."/>
            <person name="Xu Q."/>
            <person name="Bian C."/>
            <person name="Tsai W.C."/>
            <person name="Yeh C.M."/>
            <person name="Liu K.W."/>
            <person name="Yoshida K."/>
            <person name="Zhang L.S."/>
            <person name="Chang S.B."/>
            <person name="Chen F."/>
            <person name="Shi Y."/>
            <person name="Su Y.Y."/>
            <person name="Zhang Y.Q."/>
            <person name="Chen L.J."/>
            <person name="Yin Y."/>
            <person name="Lin M."/>
            <person name="Huang H."/>
            <person name="Deng H."/>
            <person name="Wang Z.W."/>
            <person name="Zhu S.L."/>
            <person name="Zhao X."/>
            <person name="Deng C."/>
            <person name="Niu S.C."/>
            <person name="Huang J."/>
            <person name="Wang M."/>
            <person name="Liu G.H."/>
            <person name="Yang H.J."/>
            <person name="Xiao X.J."/>
            <person name="Hsiao Y.Y."/>
            <person name="Wu W.L."/>
            <person name="Chen Y.Y."/>
            <person name="Mitsuda N."/>
            <person name="Ohme-Takagi M."/>
            <person name="Luo Y.B."/>
            <person name="Van de Peer Y."/>
            <person name="Liu Z.J."/>
        </authorList>
    </citation>
    <scope>NUCLEOTIDE SEQUENCE [LARGE SCALE GENOMIC DNA]</scope>
    <source>
        <tissue evidence="1">The whole plant</tissue>
    </source>
</reference>
<dbReference type="EMBL" id="KZ502643">
    <property type="protein sequence ID" value="PKU75079.1"/>
    <property type="molecule type" value="Genomic_DNA"/>
</dbReference>
<sequence>MMVRGDLTQSRICYIRAINKVEATTEVLQLHVEQGPSLETTKTVKKGPAIKGKHNTTLRISTSFKKEH</sequence>
<reference evidence="1 2" key="2">
    <citation type="journal article" date="2017" name="Nature">
        <title>The Apostasia genome and the evolution of orchids.</title>
        <authorList>
            <person name="Zhang G.Q."/>
            <person name="Liu K.W."/>
            <person name="Li Z."/>
            <person name="Lohaus R."/>
            <person name="Hsiao Y.Y."/>
            <person name="Niu S.C."/>
            <person name="Wang J.Y."/>
            <person name="Lin Y.C."/>
            <person name="Xu Q."/>
            <person name="Chen L.J."/>
            <person name="Yoshida K."/>
            <person name="Fujiwara S."/>
            <person name="Wang Z.W."/>
            <person name="Zhang Y.Q."/>
            <person name="Mitsuda N."/>
            <person name="Wang M."/>
            <person name="Liu G.H."/>
            <person name="Pecoraro L."/>
            <person name="Huang H.X."/>
            <person name="Xiao X.J."/>
            <person name="Lin M."/>
            <person name="Wu X.Y."/>
            <person name="Wu W.L."/>
            <person name="Chen Y.Y."/>
            <person name="Chang S.B."/>
            <person name="Sakamoto S."/>
            <person name="Ohme-Takagi M."/>
            <person name="Yagi M."/>
            <person name="Zeng S.J."/>
            <person name="Shen C.Y."/>
            <person name="Yeh C.M."/>
            <person name="Luo Y.B."/>
            <person name="Tsai W.C."/>
            <person name="Van de Peer Y."/>
            <person name="Liu Z.J."/>
        </authorList>
    </citation>
    <scope>NUCLEOTIDE SEQUENCE [LARGE SCALE GENOMIC DNA]</scope>
    <source>
        <tissue evidence="1">The whole plant</tissue>
    </source>
</reference>
<evidence type="ECO:0000313" key="2">
    <source>
        <dbReference type="Proteomes" id="UP000233837"/>
    </source>
</evidence>
<name>A0A2I0WHD9_9ASPA</name>
<dbReference type="AlphaFoldDB" id="A0A2I0WHD9"/>
<dbReference type="Proteomes" id="UP000233837">
    <property type="component" value="Unassembled WGS sequence"/>
</dbReference>
<organism evidence="1 2">
    <name type="scientific">Dendrobium catenatum</name>
    <dbReference type="NCBI Taxonomy" id="906689"/>
    <lineage>
        <taxon>Eukaryota</taxon>
        <taxon>Viridiplantae</taxon>
        <taxon>Streptophyta</taxon>
        <taxon>Embryophyta</taxon>
        <taxon>Tracheophyta</taxon>
        <taxon>Spermatophyta</taxon>
        <taxon>Magnoliopsida</taxon>
        <taxon>Liliopsida</taxon>
        <taxon>Asparagales</taxon>
        <taxon>Orchidaceae</taxon>
        <taxon>Epidendroideae</taxon>
        <taxon>Malaxideae</taxon>
        <taxon>Dendrobiinae</taxon>
        <taxon>Dendrobium</taxon>
    </lineage>
</organism>
<proteinExistence type="predicted"/>
<protein>
    <submittedName>
        <fullName evidence="1">Uncharacterized protein</fullName>
    </submittedName>
</protein>
<keyword evidence="2" id="KW-1185">Reference proteome</keyword>
<evidence type="ECO:0000313" key="1">
    <source>
        <dbReference type="EMBL" id="PKU75079.1"/>
    </source>
</evidence>
<accession>A0A2I0WHD9</accession>
<gene>
    <name evidence="1" type="ORF">MA16_Dca019448</name>
</gene>